<accession>A0A9W6WZJ1</accession>
<reference evidence="3" key="1">
    <citation type="submission" date="2023-04" db="EMBL/GenBank/DDBJ databases">
        <title>Phytophthora fragariaefolia NBRC 109709.</title>
        <authorList>
            <person name="Ichikawa N."/>
            <person name="Sato H."/>
            <person name="Tonouchi N."/>
        </authorList>
    </citation>
    <scope>NUCLEOTIDE SEQUENCE</scope>
    <source>
        <strain evidence="3">NBRC 109709</strain>
    </source>
</reference>
<dbReference type="EMBL" id="BSXT01000267">
    <property type="protein sequence ID" value="GMF22936.1"/>
    <property type="molecule type" value="Genomic_DNA"/>
</dbReference>
<comment type="caution">
    <text evidence="3">The sequence shown here is derived from an EMBL/GenBank/DDBJ whole genome shotgun (WGS) entry which is preliminary data.</text>
</comment>
<dbReference type="Proteomes" id="UP001165121">
    <property type="component" value="Unassembled WGS sequence"/>
</dbReference>
<dbReference type="OrthoDB" id="93607at2759"/>
<feature type="region of interest" description="Disordered" evidence="1">
    <location>
        <begin position="34"/>
        <end position="126"/>
    </location>
</feature>
<feature type="compositionally biased region" description="Acidic residues" evidence="1">
    <location>
        <begin position="113"/>
        <end position="126"/>
    </location>
</feature>
<sequence length="481" mass="54165">MFGASDESEAELSQTTVARAFGLPLKDLQGDEEQRDAAACLHMLSEASGLESEGEDEHAVTPPTAPPRRTRTQVKPNTDVNELQDGERSSEYEEFRSDDSDSVGICDDGRDSEGDEFDEEGDELSDSDAAEMDQAFLASLHIGGDELLRKAALRERKTALQSMEWTPVSTEFATDTSSNRGIGAEEARPVRELFDVWRSPLPTLFYFEPKFQWVSIVRETNRYCLQQVDKRVERMAARQTGRPRETAAQIARRLKATQAYDAHEILHVVGLLVARMLCPQKRHFAAHWSMVEDAAIPAGLFGRYMTRDRSQNILRDLHFVDNTVDHSRDKLWKLRPFMWGKRNNVDGGDNGIDFKTGAAAVLRNLKAVFTPQTRHNWHAVVIDRYYTSILLAVELLKVNVYVAGTIMTNRLGFNKIIRSDSKTRPASIPRGSFAFSHSTAVPIMIPCLWWDLKPVYYLCTDSAMTQSTKSKRVGAIQVGYP</sequence>
<feature type="domain" description="PiggyBac transposable element-derived protein" evidence="2">
    <location>
        <begin position="214"/>
        <end position="338"/>
    </location>
</feature>
<keyword evidence="4" id="KW-1185">Reference proteome</keyword>
<feature type="compositionally biased region" description="Basic and acidic residues" evidence="1">
    <location>
        <begin position="85"/>
        <end position="99"/>
    </location>
</feature>
<protein>
    <submittedName>
        <fullName evidence="3">Unnamed protein product</fullName>
    </submittedName>
</protein>
<dbReference type="Pfam" id="PF13843">
    <property type="entry name" value="DDE_Tnp_1_7"/>
    <property type="match status" value="2"/>
</dbReference>
<name>A0A9W6WZJ1_9STRA</name>
<evidence type="ECO:0000259" key="2">
    <source>
        <dbReference type="Pfam" id="PF13843"/>
    </source>
</evidence>
<dbReference type="InterPro" id="IPR029526">
    <property type="entry name" value="PGBD"/>
</dbReference>
<feature type="domain" description="PiggyBac transposable element-derived protein" evidence="2">
    <location>
        <begin position="373"/>
        <end position="451"/>
    </location>
</feature>
<organism evidence="3 4">
    <name type="scientific">Phytophthora fragariaefolia</name>
    <dbReference type="NCBI Taxonomy" id="1490495"/>
    <lineage>
        <taxon>Eukaryota</taxon>
        <taxon>Sar</taxon>
        <taxon>Stramenopiles</taxon>
        <taxon>Oomycota</taxon>
        <taxon>Peronosporomycetes</taxon>
        <taxon>Peronosporales</taxon>
        <taxon>Peronosporaceae</taxon>
        <taxon>Phytophthora</taxon>
    </lineage>
</organism>
<evidence type="ECO:0000313" key="4">
    <source>
        <dbReference type="Proteomes" id="UP001165121"/>
    </source>
</evidence>
<dbReference type="AlphaFoldDB" id="A0A9W6WZJ1"/>
<dbReference type="PANTHER" id="PTHR46599:SF3">
    <property type="entry name" value="PIGGYBAC TRANSPOSABLE ELEMENT-DERIVED PROTEIN 4"/>
    <property type="match status" value="1"/>
</dbReference>
<gene>
    <name evidence="3" type="ORF">Pfra01_000349800</name>
</gene>
<proteinExistence type="predicted"/>
<evidence type="ECO:0000256" key="1">
    <source>
        <dbReference type="SAM" id="MobiDB-lite"/>
    </source>
</evidence>
<evidence type="ECO:0000313" key="3">
    <source>
        <dbReference type="EMBL" id="GMF22936.1"/>
    </source>
</evidence>
<dbReference type="PANTHER" id="PTHR46599">
    <property type="entry name" value="PIGGYBAC TRANSPOSABLE ELEMENT-DERIVED PROTEIN 4"/>
    <property type="match status" value="1"/>
</dbReference>